<dbReference type="AlphaFoldDB" id="A0A318R450"/>
<dbReference type="RefSeq" id="WP_158466785.1">
    <property type="nucleotide sequence ID" value="NZ_QJUE01000003.1"/>
</dbReference>
<feature type="transmembrane region" description="Helical" evidence="1">
    <location>
        <begin position="21"/>
        <end position="39"/>
    </location>
</feature>
<organism evidence="2 3">
    <name type="scientific">Prochlorococcus marinus XMU1408</name>
    <dbReference type="NCBI Taxonomy" id="2213228"/>
    <lineage>
        <taxon>Bacteria</taxon>
        <taxon>Bacillati</taxon>
        <taxon>Cyanobacteriota</taxon>
        <taxon>Cyanophyceae</taxon>
        <taxon>Synechococcales</taxon>
        <taxon>Prochlorococcaceae</taxon>
        <taxon>Prochlorococcus</taxon>
    </lineage>
</organism>
<evidence type="ECO:0000313" key="2">
    <source>
        <dbReference type="EMBL" id="PYE01843.1"/>
    </source>
</evidence>
<gene>
    <name evidence="2" type="ORF">DNJ73_05850</name>
</gene>
<accession>A0A318R450</accession>
<name>A0A318R450_PROMR</name>
<keyword evidence="1" id="KW-1133">Transmembrane helix</keyword>
<dbReference type="Proteomes" id="UP000247807">
    <property type="component" value="Unassembled WGS sequence"/>
</dbReference>
<evidence type="ECO:0000313" key="3">
    <source>
        <dbReference type="Proteomes" id="UP000247807"/>
    </source>
</evidence>
<keyword evidence="1" id="KW-0472">Membrane</keyword>
<protein>
    <submittedName>
        <fullName evidence="2">Notch domain-containing protein</fullName>
    </submittedName>
</protein>
<dbReference type="PROSITE" id="PS51257">
    <property type="entry name" value="PROKAR_LIPOPROTEIN"/>
    <property type="match status" value="1"/>
</dbReference>
<proteinExistence type="predicted"/>
<dbReference type="OrthoDB" id="540773at2"/>
<sequence>MDFKKALNLNSYEWWRNHRRFVTFGGFLVLLGCWVNPVIQESRNKNLCVRTYSELYTVPEVLEKFNAKQLEEFGLDTNDFAKALAYQTCTSQKAIGK</sequence>
<comment type="caution">
    <text evidence="2">The sequence shown here is derived from an EMBL/GenBank/DDBJ whole genome shotgun (WGS) entry which is preliminary data.</text>
</comment>
<dbReference type="EMBL" id="QJUE01000003">
    <property type="protein sequence ID" value="PYE01843.1"/>
    <property type="molecule type" value="Genomic_DNA"/>
</dbReference>
<keyword evidence="1" id="KW-0812">Transmembrane</keyword>
<reference evidence="2 3" key="1">
    <citation type="journal article" date="2018" name="Appl. Environ. Microbiol.">
        <title>Genome rearrangement shapes Prochlorococcus ecological adaptation.</title>
        <authorList>
            <person name="Yan W."/>
            <person name="Wei S."/>
            <person name="Wang Q."/>
            <person name="Xiao X."/>
            <person name="Zeng Q."/>
            <person name="Jiao N."/>
            <person name="Zhang R."/>
        </authorList>
    </citation>
    <scope>NUCLEOTIDE SEQUENCE [LARGE SCALE GENOMIC DNA]</scope>
    <source>
        <strain evidence="2 3">XMU1408</strain>
    </source>
</reference>
<evidence type="ECO:0000256" key="1">
    <source>
        <dbReference type="SAM" id="Phobius"/>
    </source>
</evidence>